<comment type="caution">
    <text evidence="2">The sequence shown here is derived from an EMBL/GenBank/DDBJ whole genome shotgun (WGS) entry which is preliminary data.</text>
</comment>
<organism evidence="2 3">
    <name type="scientific">Tetrabaena socialis</name>
    <dbReference type="NCBI Taxonomy" id="47790"/>
    <lineage>
        <taxon>Eukaryota</taxon>
        <taxon>Viridiplantae</taxon>
        <taxon>Chlorophyta</taxon>
        <taxon>core chlorophytes</taxon>
        <taxon>Chlorophyceae</taxon>
        <taxon>CS clade</taxon>
        <taxon>Chlamydomonadales</taxon>
        <taxon>Tetrabaenaceae</taxon>
        <taxon>Tetrabaena</taxon>
    </lineage>
</organism>
<feature type="compositionally biased region" description="Polar residues" evidence="1">
    <location>
        <begin position="1247"/>
        <end position="1257"/>
    </location>
</feature>
<reference evidence="2 3" key="1">
    <citation type="journal article" date="2017" name="Mol. Biol. Evol.">
        <title>The 4-celled Tetrabaena socialis nuclear genome reveals the essential components for genetic control of cell number at the origin of multicellularity in the volvocine lineage.</title>
        <authorList>
            <person name="Featherston J."/>
            <person name="Arakaki Y."/>
            <person name="Hanschen E.R."/>
            <person name="Ferris P.J."/>
            <person name="Michod R.E."/>
            <person name="Olson B.J.S.C."/>
            <person name="Nozaki H."/>
            <person name="Durand P.M."/>
        </authorList>
    </citation>
    <scope>NUCLEOTIDE SEQUENCE [LARGE SCALE GENOMIC DNA]</scope>
    <source>
        <strain evidence="2 3">NIES-571</strain>
    </source>
</reference>
<evidence type="ECO:0000313" key="2">
    <source>
        <dbReference type="EMBL" id="PNH08675.1"/>
    </source>
</evidence>
<sequence>SIIAQTASLPSTEYVKSSINSGNVARRRRTLLQSAGGVTLDTTVRHSASAAIIAYVQAHTCSVVWFPANWGSLVGTFPNQTSLDALVFNLRYLPRLALELASYPNFNATGATVSGLACTVSTPSLDAGEDSGGDSSGSSPGASAAPTIVQVTLAPNTSTVTSTFDIAKLSASNKDPPTISIDGDTILDFPASTTEAFSEGPVTVYDTVDAYNVALQRTYRLCKLPRGGRAALVVGPGPGDVDMSGLQCPAASSSRADSVDRRRPNKNGEAFLIEYRAYNSRNISATLKHRVIFITDACIDSGESYCFTLGRCSVGNQCVNVTLASVGSSSGSSNGAGSSGDGGSSGGGSSNRVSLAVPTDTTPPKLALLGTGRAAISPSGEPLMIDEVLYGSDWSDPGATASDVNEFGRSVDITGRIQAYGVAAVNTLSATPPADMYGYLVRYQVSDAAGLVAPDAWRLVKVVCKATEAYCVDQDGNRECTINGACGLGDSAGLFTDSSSGDGSSSSTTTTSDTTTTTTTTTTTNTTTNNNTTTDPSALEQWEPSSDPLAPRIALNGDRRVEINQLANFDRCAKVAAFRADCDKGVRCVDPKEGNLERQVLVCGQPFLPPAGQAQVPLLLGCNISNLVAGEYNITYSVTNSVGRTASTWRQLVIVSVCPAGERLCADKISCSNGGACSSELSAGSSSNSTQAAVDLPPAITLITTDAVPQTLRIKRGFSYVLCNGTVPTLDSPCELGATALDPDGQPGAQNLTGAIIACPPTACISAKGCTATELNSYMLSQRGLAGCGLDPLAPVGTDYVIDLWVWDAGRKANTTTRRSVSITEPCPATNGVTYEFCTDPSGTFFCSPVPCAQANALKPPVSYAPTLAVLPDVSYIEYGKVPPMYLGPCTSLNDTAACSAWAFGLTVFSDGRRLVTDLTAAISVMAQVSCTQQGDSQQCTTCTLDALHTVLGCPPGTYTFRFSVENDIGVATTDRTVHVFYKSSTRGFFTPGAPSANSSQVAEAAASLNASVALLAAAPSVFALPALLENNVSSSYTDAISYAVDRLSTLGLDSSDVQLLSASVVPAAGDTFALLVAAEVFTYLPSAVHHGPAREFAAYAALLASNTTFRAEQLLLTIGYNASSGSVVLPGDGDVSSRRRRLAVGRQADGSLGATNPIGRNAAALVAGLAYDGTCSDGGSCTAAAELYGGEAPQPPPLDGGSTAAVEALVRAEDAAAALHLRAGTSGDVAPKLGGAGSGGRRLRDTTSSSVGSSLG</sequence>
<gene>
    <name evidence="2" type="ORF">TSOC_004770</name>
</gene>
<accession>A0A2J8A842</accession>
<dbReference type="OrthoDB" id="542249at2759"/>
<feature type="compositionally biased region" description="Gly residues" evidence="1">
    <location>
        <begin position="337"/>
        <end position="349"/>
    </location>
</feature>
<evidence type="ECO:0000313" key="3">
    <source>
        <dbReference type="Proteomes" id="UP000236333"/>
    </source>
</evidence>
<feature type="region of interest" description="Disordered" evidence="1">
    <location>
        <begin position="125"/>
        <end position="144"/>
    </location>
</feature>
<dbReference type="EMBL" id="PGGS01000120">
    <property type="protein sequence ID" value="PNH08675.1"/>
    <property type="molecule type" value="Genomic_DNA"/>
</dbReference>
<dbReference type="Gene3D" id="2.60.40.10">
    <property type="entry name" value="Immunoglobulins"/>
    <property type="match status" value="1"/>
</dbReference>
<protein>
    <submittedName>
        <fullName evidence="2">Uncharacterized protein</fullName>
    </submittedName>
</protein>
<feature type="region of interest" description="Disordered" evidence="1">
    <location>
        <begin position="1227"/>
        <end position="1257"/>
    </location>
</feature>
<feature type="non-terminal residue" evidence="2">
    <location>
        <position position="1257"/>
    </location>
</feature>
<feature type="compositionally biased region" description="Low complexity" evidence="1">
    <location>
        <begin position="498"/>
        <end position="535"/>
    </location>
</feature>
<dbReference type="AlphaFoldDB" id="A0A2J8A842"/>
<dbReference type="InterPro" id="IPR013783">
    <property type="entry name" value="Ig-like_fold"/>
</dbReference>
<evidence type="ECO:0000256" key="1">
    <source>
        <dbReference type="SAM" id="MobiDB-lite"/>
    </source>
</evidence>
<feature type="region of interest" description="Disordered" evidence="1">
    <location>
        <begin position="498"/>
        <end position="551"/>
    </location>
</feature>
<feature type="region of interest" description="Disordered" evidence="1">
    <location>
        <begin position="328"/>
        <end position="357"/>
    </location>
</feature>
<feature type="non-terminal residue" evidence="2">
    <location>
        <position position="1"/>
    </location>
</feature>
<keyword evidence="3" id="KW-1185">Reference proteome</keyword>
<proteinExistence type="predicted"/>
<dbReference type="Proteomes" id="UP000236333">
    <property type="component" value="Unassembled WGS sequence"/>
</dbReference>
<name>A0A2J8A842_9CHLO</name>